<dbReference type="GO" id="GO:0006906">
    <property type="term" value="P:vesicle fusion"/>
    <property type="evidence" value="ECO:0007669"/>
    <property type="project" value="TreeGrafter"/>
</dbReference>
<dbReference type="InterPro" id="IPR045242">
    <property type="entry name" value="Syntaxin"/>
</dbReference>
<sequence>MSYGYGARQNPFDQRDGGGNAGYGGGLPAGPRAGGNRYNEGAPMAHDEYSSNNVEMASLAQNASSFGQGDPNAILNECADIDRGINTIDQNLNQMKMLQQRALDDADSSASSSTNRQLDTLSSETMAHYRSLTERVRTVKSNPESQQPKNAPQVGRVDRRLKQAIQSYQQVESQFRKKTQEQMARQYRIVRPDADDSEVQAAVEDPNGTQVFQQALMQSNRRGQAQSVLNAVRDRHAQLEKIEQQMIELAQLFQDMDTLVVQQEVAVANIEQKAEETVENFDKGNEEIAVAVNTARKTRKKKWICLGIIVAVILVIVIIVVVYIMINKKADSSTTTNTTNTKRWLSDTPSNAARSWNQGNDVPELLTKRSESESDFEKRYIKLFRGETAKVGRSVEESEKRWVASAEYIPDDGSAKKRWVDGGAGANHQPVSRSLRLPGGRRAFAPGQAMVPDAI</sequence>
<dbReference type="GO" id="GO:0005484">
    <property type="term" value="F:SNAP receptor activity"/>
    <property type="evidence" value="ECO:0007669"/>
    <property type="project" value="TreeGrafter"/>
</dbReference>
<dbReference type="InterPro" id="IPR010989">
    <property type="entry name" value="SNARE"/>
</dbReference>
<evidence type="ECO:0000256" key="3">
    <source>
        <dbReference type="ARBA" id="ARBA00022692"/>
    </source>
</evidence>
<dbReference type="InParanoid" id="A0A1Y2D8C5"/>
<dbReference type="GO" id="GO:0000149">
    <property type="term" value="F:SNARE binding"/>
    <property type="evidence" value="ECO:0007669"/>
    <property type="project" value="TreeGrafter"/>
</dbReference>
<keyword evidence="5" id="KW-0175">Coiled coil</keyword>
<dbReference type="FunFam" id="1.20.58.70:FF:000008">
    <property type="entry name" value="Syntaxin family protein"/>
    <property type="match status" value="1"/>
</dbReference>
<organism evidence="10 11">
    <name type="scientific">Pseudomassariella vexata</name>
    <dbReference type="NCBI Taxonomy" id="1141098"/>
    <lineage>
        <taxon>Eukaryota</taxon>
        <taxon>Fungi</taxon>
        <taxon>Dikarya</taxon>
        <taxon>Ascomycota</taxon>
        <taxon>Pezizomycotina</taxon>
        <taxon>Sordariomycetes</taxon>
        <taxon>Xylariomycetidae</taxon>
        <taxon>Amphisphaeriales</taxon>
        <taxon>Pseudomassariaceae</taxon>
        <taxon>Pseudomassariella</taxon>
    </lineage>
</organism>
<evidence type="ECO:0000313" key="10">
    <source>
        <dbReference type="EMBL" id="ORY55511.1"/>
    </source>
</evidence>
<feature type="region of interest" description="Disordered" evidence="7">
    <location>
        <begin position="1"/>
        <end position="33"/>
    </location>
</feature>
<dbReference type="GO" id="GO:0006887">
    <property type="term" value="P:exocytosis"/>
    <property type="evidence" value="ECO:0007669"/>
    <property type="project" value="TreeGrafter"/>
</dbReference>
<proteinExistence type="inferred from homology"/>
<dbReference type="Gene3D" id="1.20.58.70">
    <property type="match status" value="1"/>
</dbReference>
<gene>
    <name evidence="10" type="ORF">BCR38DRAFT_452461</name>
</gene>
<dbReference type="GO" id="GO:0012505">
    <property type="term" value="C:endomembrane system"/>
    <property type="evidence" value="ECO:0007669"/>
    <property type="project" value="TreeGrafter"/>
</dbReference>
<comment type="caution">
    <text evidence="10">The sequence shown here is derived from an EMBL/GenBank/DDBJ whole genome shotgun (WGS) entry which is preliminary data.</text>
</comment>
<evidence type="ECO:0000256" key="1">
    <source>
        <dbReference type="ARBA" id="ARBA00004211"/>
    </source>
</evidence>
<feature type="transmembrane region" description="Helical" evidence="8">
    <location>
        <begin position="303"/>
        <end position="326"/>
    </location>
</feature>
<comment type="subcellular location">
    <subcellularLocation>
        <location evidence="1">Membrane</location>
        <topology evidence="1">Single-pass type IV membrane protein</topology>
    </subcellularLocation>
</comment>
<keyword evidence="3 8" id="KW-0812">Transmembrane</keyword>
<dbReference type="GO" id="GO:0048278">
    <property type="term" value="P:vesicle docking"/>
    <property type="evidence" value="ECO:0007669"/>
    <property type="project" value="TreeGrafter"/>
</dbReference>
<dbReference type="EMBL" id="MCFJ01000027">
    <property type="protein sequence ID" value="ORY55511.1"/>
    <property type="molecule type" value="Genomic_DNA"/>
</dbReference>
<dbReference type="GO" id="GO:0006886">
    <property type="term" value="P:intracellular protein transport"/>
    <property type="evidence" value="ECO:0007669"/>
    <property type="project" value="TreeGrafter"/>
</dbReference>
<feature type="compositionally biased region" description="Gly residues" evidence="7">
    <location>
        <begin position="17"/>
        <end position="28"/>
    </location>
</feature>
<dbReference type="RefSeq" id="XP_040709658.1">
    <property type="nucleotide sequence ID" value="XM_040861524.1"/>
</dbReference>
<dbReference type="PROSITE" id="PS50192">
    <property type="entry name" value="T_SNARE"/>
    <property type="match status" value="1"/>
</dbReference>
<feature type="region of interest" description="Disordered" evidence="7">
    <location>
        <begin position="103"/>
        <end position="157"/>
    </location>
</feature>
<evidence type="ECO:0000259" key="9">
    <source>
        <dbReference type="PROSITE" id="PS50192"/>
    </source>
</evidence>
<evidence type="ECO:0000256" key="7">
    <source>
        <dbReference type="SAM" id="MobiDB-lite"/>
    </source>
</evidence>
<dbReference type="FunCoup" id="A0A1Y2D8C5">
    <property type="interactions" value="573"/>
</dbReference>
<evidence type="ECO:0000256" key="4">
    <source>
        <dbReference type="ARBA" id="ARBA00022989"/>
    </source>
</evidence>
<dbReference type="Proteomes" id="UP000193689">
    <property type="component" value="Unassembled WGS sequence"/>
</dbReference>
<dbReference type="GO" id="GO:0005886">
    <property type="term" value="C:plasma membrane"/>
    <property type="evidence" value="ECO:0007669"/>
    <property type="project" value="TreeGrafter"/>
</dbReference>
<protein>
    <submittedName>
        <fullName evidence="10">t-SNARE</fullName>
    </submittedName>
</protein>
<evidence type="ECO:0000256" key="2">
    <source>
        <dbReference type="ARBA" id="ARBA00009063"/>
    </source>
</evidence>
<evidence type="ECO:0000256" key="6">
    <source>
        <dbReference type="ARBA" id="ARBA00023136"/>
    </source>
</evidence>
<dbReference type="PANTHER" id="PTHR19957:SF380">
    <property type="entry name" value="SYNTAXIN FAMILY PROTEIN"/>
    <property type="match status" value="1"/>
</dbReference>
<keyword evidence="6 8" id="KW-0472">Membrane</keyword>
<evidence type="ECO:0000313" key="11">
    <source>
        <dbReference type="Proteomes" id="UP000193689"/>
    </source>
</evidence>
<dbReference type="CDD" id="cd15849">
    <property type="entry name" value="SNARE_Sso1"/>
    <property type="match status" value="1"/>
</dbReference>
<comment type="similarity">
    <text evidence="2">Belongs to the syntaxin family.</text>
</comment>
<dbReference type="SMART" id="SM00397">
    <property type="entry name" value="t_SNARE"/>
    <property type="match status" value="1"/>
</dbReference>
<keyword evidence="4 8" id="KW-1133">Transmembrane helix</keyword>
<dbReference type="Pfam" id="PF00804">
    <property type="entry name" value="Syntaxin"/>
    <property type="match status" value="1"/>
</dbReference>
<dbReference type="STRING" id="1141098.A0A1Y2D8C5"/>
<feature type="compositionally biased region" description="Polar residues" evidence="7">
    <location>
        <begin position="347"/>
        <end position="360"/>
    </location>
</feature>
<accession>A0A1Y2D8C5</accession>
<feature type="compositionally biased region" description="Polar residues" evidence="7">
    <location>
        <begin position="114"/>
        <end position="125"/>
    </location>
</feature>
<dbReference type="GeneID" id="63777736"/>
<reference evidence="10 11" key="1">
    <citation type="submission" date="2016-07" db="EMBL/GenBank/DDBJ databases">
        <title>Pervasive Adenine N6-methylation of Active Genes in Fungi.</title>
        <authorList>
            <consortium name="DOE Joint Genome Institute"/>
            <person name="Mondo S.J."/>
            <person name="Dannebaum R.O."/>
            <person name="Kuo R.C."/>
            <person name="Labutti K."/>
            <person name="Haridas S."/>
            <person name="Kuo A."/>
            <person name="Salamov A."/>
            <person name="Ahrendt S.R."/>
            <person name="Lipzen A."/>
            <person name="Sullivan W."/>
            <person name="Andreopoulos W.B."/>
            <person name="Clum A."/>
            <person name="Lindquist E."/>
            <person name="Daum C."/>
            <person name="Ramamoorthy G.K."/>
            <person name="Gryganskyi A."/>
            <person name="Culley D."/>
            <person name="Magnuson J.K."/>
            <person name="James T.Y."/>
            <person name="O'Malley M.A."/>
            <person name="Stajich J.E."/>
            <person name="Spatafora J.W."/>
            <person name="Visel A."/>
            <person name="Grigoriev I.V."/>
        </authorList>
    </citation>
    <scope>NUCLEOTIDE SEQUENCE [LARGE SCALE GENOMIC DNA]</scope>
    <source>
        <strain evidence="10 11">CBS 129021</strain>
    </source>
</reference>
<evidence type="ECO:0000256" key="5">
    <source>
        <dbReference type="ARBA" id="ARBA00023054"/>
    </source>
</evidence>
<dbReference type="SUPFAM" id="SSF47661">
    <property type="entry name" value="t-snare proteins"/>
    <property type="match status" value="1"/>
</dbReference>
<evidence type="ECO:0000256" key="8">
    <source>
        <dbReference type="SAM" id="Phobius"/>
    </source>
</evidence>
<dbReference type="Pfam" id="PF05739">
    <property type="entry name" value="SNARE"/>
    <property type="match status" value="1"/>
</dbReference>
<feature type="compositionally biased region" description="Polar residues" evidence="7">
    <location>
        <begin position="139"/>
        <end position="150"/>
    </location>
</feature>
<name>A0A1Y2D8C5_9PEZI</name>
<dbReference type="AlphaFoldDB" id="A0A1Y2D8C5"/>
<dbReference type="GO" id="GO:0031201">
    <property type="term" value="C:SNARE complex"/>
    <property type="evidence" value="ECO:0007669"/>
    <property type="project" value="TreeGrafter"/>
</dbReference>
<feature type="domain" description="T-SNARE coiled-coil homology" evidence="9">
    <location>
        <begin position="229"/>
        <end position="291"/>
    </location>
</feature>
<dbReference type="OrthoDB" id="10255013at2759"/>
<feature type="region of interest" description="Disordered" evidence="7">
    <location>
        <begin position="332"/>
        <end position="369"/>
    </location>
</feature>
<keyword evidence="11" id="KW-1185">Reference proteome</keyword>
<dbReference type="InterPro" id="IPR000727">
    <property type="entry name" value="T_SNARE_dom"/>
</dbReference>
<dbReference type="PANTHER" id="PTHR19957">
    <property type="entry name" value="SYNTAXIN"/>
    <property type="match status" value="1"/>
</dbReference>
<dbReference type="InterPro" id="IPR006011">
    <property type="entry name" value="Syntaxin_N"/>
</dbReference>